<dbReference type="Pfam" id="PF18100">
    <property type="entry name" value="PDE4_UCR"/>
    <property type="match status" value="1"/>
</dbReference>
<comment type="pathway">
    <text evidence="1">Purine metabolism; 3',5'-cyclic AMP degradation; AMP from 3',5'-cyclic AMP: step 1/1.</text>
</comment>
<evidence type="ECO:0000256" key="7">
    <source>
        <dbReference type="SAM" id="MobiDB-lite"/>
    </source>
</evidence>
<keyword evidence="5" id="KW-0114">cAMP</keyword>
<dbReference type="PANTHER" id="PTHR40141">
    <property type="entry name" value="3',5'-CYCLIC-AMP PHOSPHODIESTERASE-RELATED"/>
    <property type="match status" value="1"/>
</dbReference>
<dbReference type="EC" id="3.1.4.53" evidence="3"/>
<dbReference type="Ensembl" id="ENSBGRT00000048480.1">
    <property type="protein sequence ID" value="ENSBGRP00000041802.1"/>
    <property type="gene ID" value="ENSBGRG00000026196.1"/>
</dbReference>
<reference evidence="9" key="1">
    <citation type="submission" date="2019-05" db="EMBL/GenBank/DDBJ databases">
        <authorList>
            <person name="Zhang S."/>
            <person name="Liu J."/>
        </authorList>
    </citation>
    <scope>NUCLEOTIDE SEQUENCE [LARGE SCALE GENOMIC DNA]</scope>
</reference>
<reference evidence="9" key="3">
    <citation type="submission" date="2025-09" db="UniProtKB">
        <authorList>
            <consortium name="Ensembl"/>
        </authorList>
    </citation>
    <scope>IDENTIFICATION</scope>
</reference>
<sequence>MQFLGSPKEGKQRASSSSVPQFPHVSPWGSLSGSRGEGGARAPWVRSPPGPAPMAVQKRSRAASAASSLHAVLAMQGAPAPAPAPGPSSPRGSPRGSPGLFRKLLVNQRIRLQRRFTVAHPLCLDLENGLSCGRSILDPQAGSGFGQIVQAPAQHSQRRESFLYRSDSDYELSSKTMSRNSSVASDLHGEDLIVTPFAQVLASLRTVRSNVAALARLQDRGAAKQACVCNTPSGSQPPPPKGNVPTPIPSFHCGTAVNFLSVVTSPVHESLSCANSKPSSPKHPWGWREPGVLSGLIGKSCRVQIQRRGQEGRGVPEWGVGQTPDQLGPQKTLGRSWLWRHWTSWTGVWISWRLCRRGTQWGRWPPTSSSGC</sequence>
<evidence type="ECO:0000256" key="2">
    <source>
        <dbReference type="ARBA" id="ARBA00009517"/>
    </source>
</evidence>
<dbReference type="GO" id="GO:0004115">
    <property type="term" value="F:3',5'-cyclic-AMP phosphodiesterase activity"/>
    <property type="evidence" value="ECO:0007669"/>
    <property type="project" value="UniProtKB-EC"/>
</dbReference>
<evidence type="ECO:0000256" key="6">
    <source>
        <dbReference type="ARBA" id="ARBA00033681"/>
    </source>
</evidence>
<feature type="compositionally biased region" description="Low complexity" evidence="7">
    <location>
        <begin position="89"/>
        <end position="99"/>
    </location>
</feature>
<keyword evidence="10" id="KW-1185">Reference proteome</keyword>
<feature type="region of interest" description="Disordered" evidence="7">
    <location>
        <begin position="308"/>
        <end position="327"/>
    </location>
</feature>
<dbReference type="AlphaFoldDB" id="A0A8B9Z206"/>
<evidence type="ECO:0000259" key="8">
    <source>
        <dbReference type="Pfam" id="PF18100"/>
    </source>
</evidence>
<comment type="catalytic activity">
    <reaction evidence="6">
        <text>3',5'-cyclic AMP + H2O = AMP + H(+)</text>
        <dbReference type="Rhea" id="RHEA:25277"/>
        <dbReference type="ChEBI" id="CHEBI:15377"/>
        <dbReference type="ChEBI" id="CHEBI:15378"/>
        <dbReference type="ChEBI" id="CHEBI:58165"/>
        <dbReference type="ChEBI" id="CHEBI:456215"/>
        <dbReference type="EC" id="3.1.4.53"/>
    </reaction>
    <physiologicalReaction direction="left-to-right" evidence="6">
        <dbReference type="Rhea" id="RHEA:25278"/>
    </physiologicalReaction>
</comment>
<name>A0A8B9Z206_BOSMU</name>
<evidence type="ECO:0000256" key="1">
    <source>
        <dbReference type="ARBA" id="ARBA00004703"/>
    </source>
</evidence>
<gene>
    <name evidence="9" type="primary">PDE4C</name>
</gene>
<evidence type="ECO:0000256" key="4">
    <source>
        <dbReference type="ARBA" id="ARBA00022801"/>
    </source>
</evidence>
<reference evidence="9" key="2">
    <citation type="submission" date="2025-08" db="UniProtKB">
        <authorList>
            <consortium name="Ensembl"/>
        </authorList>
    </citation>
    <scope>IDENTIFICATION</scope>
</reference>
<dbReference type="UniPathway" id="UPA00762">
    <property type="reaction ID" value="UER00747"/>
</dbReference>
<feature type="domain" description="Phosphodiesterase 4 upstream conserved regions (UCR)" evidence="8">
    <location>
        <begin position="194"/>
        <end position="233"/>
    </location>
</feature>
<proteinExistence type="inferred from homology"/>
<dbReference type="GeneTree" id="ENSGT00940000162285"/>
<accession>A0A8B9Z206</accession>
<organism evidence="9 10">
    <name type="scientific">Bos mutus grunniens</name>
    <name type="common">Wild yak</name>
    <name type="synonym">Bos grunniens</name>
    <dbReference type="NCBI Taxonomy" id="30521"/>
    <lineage>
        <taxon>Eukaryota</taxon>
        <taxon>Metazoa</taxon>
        <taxon>Chordata</taxon>
        <taxon>Craniata</taxon>
        <taxon>Vertebrata</taxon>
        <taxon>Euteleostomi</taxon>
        <taxon>Mammalia</taxon>
        <taxon>Eutheria</taxon>
        <taxon>Laurasiatheria</taxon>
        <taxon>Artiodactyla</taxon>
        <taxon>Ruminantia</taxon>
        <taxon>Pecora</taxon>
        <taxon>Bovidae</taxon>
        <taxon>Bovinae</taxon>
        <taxon>Bos</taxon>
    </lineage>
</organism>
<evidence type="ECO:0000313" key="9">
    <source>
        <dbReference type="Ensembl" id="ENSBGRP00000041802.1"/>
    </source>
</evidence>
<dbReference type="Proteomes" id="UP000694520">
    <property type="component" value="Chromosome 8"/>
</dbReference>
<comment type="similarity">
    <text evidence="2">Belongs to the cyclic nucleotide phosphodiesterase family. PDE4 subfamily.</text>
</comment>
<dbReference type="PANTHER" id="PTHR40141:SF2">
    <property type="entry name" value="3',5'-CYCLIC-AMP PHOSPHODIESTERASE"/>
    <property type="match status" value="1"/>
</dbReference>
<evidence type="ECO:0000256" key="3">
    <source>
        <dbReference type="ARBA" id="ARBA00012276"/>
    </source>
</evidence>
<protein>
    <recommendedName>
        <fullName evidence="3">3',5'-cyclic-AMP phosphodiesterase</fullName>
        <ecNumber evidence="3">3.1.4.53</ecNumber>
    </recommendedName>
</protein>
<dbReference type="GO" id="GO:0006198">
    <property type="term" value="P:cAMP catabolic process"/>
    <property type="evidence" value="ECO:0007669"/>
    <property type="project" value="UniProtKB-UniPathway"/>
</dbReference>
<keyword evidence="4" id="KW-0378">Hydrolase</keyword>
<feature type="region of interest" description="Disordered" evidence="7">
    <location>
        <begin position="1"/>
        <end position="99"/>
    </location>
</feature>
<dbReference type="InterPro" id="IPR040844">
    <property type="entry name" value="PDE4_UCR"/>
</dbReference>
<evidence type="ECO:0000256" key="5">
    <source>
        <dbReference type="ARBA" id="ARBA00023149"/>
    </source>
</evidence>
<evidence type="ECO:0000313" key="10">
    <source>
        <dbReference type="Proteomes" id="UP000694520"/>
    </source>
</evidence>